<proteinExistence type="predicted"/>
<name>A0AAD8WGL1_LOLMU</name>
<dbReference type="InterPro" id="IPR036047">
    <property type="entry name" value="F-box-like_dom_sf"/>
</dbReference>
<reference evidence="3" key="1">
    <citation type="submission" date="2023-07" db="EMBL/GenBank/DDBJ databases">
        <title>A chromosome-level genome assembly of Lolium multiflorum.</title>
        <authorList>
            <person name="Chen Y."/>
            <person name="Copetti D."/>
            <person name="Kolliker R."/>
            <person name="Studer B."/>
        </authorList>
    </citation>
    <scope>NUCLEOTIDE SEQUENCE</scope>
    <source>
        <strain evidence="3">02402/16</strain>
        <tissue evidence="3">Leaf</tissue>
    </source>
</reference>
<dbReference type="NCBIfam" id="TIGR01640">
    <property type="entry name" value="F_box_assoc_1"/>
    <property type="match status" value="1"/>
</dbReference>
<evidence type="ECO:0008006" key="5">
    <source>
        <dbReference type="Google" id="ProtNLM"/>
    </source>
</evidence>
<dbReference type="InterPro" id="IPR011043">
    <property type="entry name" value="Gal_Oxase/kelch_b-propeller"/>
</dbReference>
<gene>
    <name evidence="3" type="ORF">QYE76_049145</name>
</gene>
<dbReference type="Pfam" id="PF00646">
    <property type="entry name" value="F-box"/>
    <property type="match status" value="1"/>
</dbReference>
<dbReference type="InterPro" id="IPR015915">
    <property type="entry name" value="Kelch-typ_b-propeller"/>
</dbReference>
<comment type="caution">
    <text evidence="3">The sequence shown here is derived from an EMBL/GenBank/DDBJ whole genome shotgun (WGS) entry which is preliminary data.</text>
</comment>
<organism evidence="3 4">
    <name type="scientific">Lolium multiflorum</name>
    <name type="common">Italian ryegrass</name>
    <name type="synonym">Lolium perenne subsp. multiflorum</name>
    <dbReference type="NCBI Taxonomy" id="4521"/>
    <lineage>
        <taxon>Eukaryota</taxon>
        <taxon>Viridiplantae</taxon>
        <taxon>Streptophyta</taxon>
        <taxon>Embryophyta</taxon>
        <taxon>Tracheophyta</taxon>
        <taxon>Spermatophyta</taxon>
        <taxon>Magnoliopsida</taxon>
        <taxon>Liliopsida</taxon>
        <taxon>Poales</taxon>
        <taxon>Poaceae</taxon>
        <taxon>BOP clade</taxon>
        <taxon>Pooideae</taxon>
        <taxon>Poodae</taxon>
        <taxon>Poeae</taxon>
        <taxon>Poeae Chloroplast Group 2 (Poeae type)</taxon>
        <taxon>Loliodinae</taxon>
        <taxon>Loliinae</taxon>
        <taxon>Lolium</taxon>
    </lineage>
</organism>
<dbReference type="Gene3D" id="2.120.10.80">
    <property type="entry name" value="Kelch-type beta propeller"/>
    <property type="match status" value="1"/>
</dbReference>
<dbReference type="SUPFAM" id="SSF81383">
    <property type="entry name" value="F-box domain"/>
    <property type="match status" value="1"/>
</dbReference>
<evidence type="ECO:0000313" key="3">
    <source>
        <dbReference type="EMBL" id="KAK1660986.1"/>
    </source>
</evidence>
<dbReference type="Pfam" id="PF08268">
    <property type="entry name" value="FBA_3"/>
    <property type="match status" value="1"/>
</dbReference>
<dbReference type="EMBL" id="JAUUTY010000003">
    <property type="protein sequence ID" value="KAK1660986.1"/>
    <property type="molecule type" value="Genomic_DNA"/>
</dbReference>
<dbReference type="InterPro" id="IPR017451">
    <property type="entry name" value="F-box-assoc_interact_dom"/>
</dbReference>
<dbReference type="PANTHER" id="PTHR31111:SF136">
    <property type="entry name" value="F-BOX ASSOCIATED DOMAIN-CONTAINING PROTEIN"/>
    <property type="match status" value="1"/>
</dbReference>
<dbReference type="PANTHER" id="PTHR31111">
    <property type="entry name" value="BNAA05G37150D PROTEIN-RELATED"/>
    <property type="match status" value="1"/>
</dbReference>
<dbReference type="SUPFAM" id="SSF50965">
    <property type="entry name" value="Galactose oxidase, central domain"/>
    <property type="match status" value="1"/>
</dbReference>
<sequence length="380" mass="41820">MSAVPSYDAVFDILCLLPLKSACRFRCVSKGWCDLISSPVFAAAHKSHHGPLLVDAGSFQEEEPDGGRDMRLLDIKGNIVRVIRGVGGYGMTCNTSLDDLICVNGAACGGVNVVDPATGKVLLSCPQVEIIEHHSFPYASQRYYITFGFGRAMPSSEYKLVRFVADQGRSCEIFTLGDGRGWRLTQPSPVKICHERGSPIVIDGVMYVFQDQRLHNDDTLLCFDLESEQWKAGALQGPLNVVDGENTGTIGIRLTELNGALCIVQSVFNRLLDPFTNIWILDNSDKRSWSKAHTITMAPSACRYMPLWMMSDGGKLLLHCSFDKGCDKNRNHKGWSLVLQIYDPLTETCTDILGTPDDLAGRIGLCSFGFDHSACQKLVN</sequence>
<evidence type="ECO:0000259" key="1">
    <source>
        <dbReference type="Pfam" id="PF00646"/>
    </source>
</evidence>
<dbReference type="InterPro" id="IPR001810">
    <property type="entry name" value="F-box_dom"/>
</dbReference>
<dbReference type="AlphaFoldDB" id="A0AAD8WGL1"/>
<accession>A0AAD8WGL1</accession>
<protein>
    <recommendedName>
        <fullName evidence="5">F-box domain-containing protein</fullName>
    </recommendedName>
</protein>
<feature type="domain" description="F-box associated beta-propeller type 3" evidence="2">
    <location>
        <begin position="100"/>
        <end position="297"/>
    </location>
</feature>
<evidence type="ECO:0000313" key="4">
    <source>
        <dbReference type="Proteomes" id="UP001231189"/>
    </source>
</evidence>
<evidence type="ECO:0000259" key="2">
    <source>
        <dbReference type="Pfam" id="PF08268"/>
    </source>
</evidence>
<feature type="domain" description="F-box" evidence="1">
    <location>
        <begin position="7"/>
        <end position="41"/>
    </location>
</feature>
<dbReference type="InterPro" id="IPR013187">
    <property type="entry name" value="F-box-assoc_dom_typ3"/>
</dbReference>
<keyword evidence="4" id="KW-1185">Reference proteome</keyword>
<dbReference type="Proteomes" id="UP001231189">
    <property type="component" value="Unassembled WGS sequence"/>
</dbReference>